<proteinExistence type="predicted"/>
<accession>A0ABX0SM22</accession>
<name>A0ABX0SM22_9PSEU</name>
<dbReference type="PANTHER" id="PTHR44757:SF2">
    <property type="entry name" value="BIOFILM ARCHITECTURE MAINTENANCE PROTEIN MBAA"/>
    <property type="match status" value="1"/>
</dbReference>
<feature type="domain" description="PAS" evidence="1">
    <location>
        <begin position="360"/>
        <end position="404"/>
    </location>
</feature>
<dbReference type="PROSITE" id="PS50113">
    <property type="entry name" value="PAC"/>
    <property type="match status" value="1"/>
</dbReference>
<evidence type="ECO:0000259" key="1">
    <source>
        <dbReference type="PROSITE" id="PS50112"/>
    </source>
</evidence>
<evidence type="ECO:0000259" key="2">
    <source>
        <dbReference type="PROSITE" id="PS50113"/>
    </source>
</evidence>
<dbReference type="CDD" id="cd00130">
    <property type="entry name" value="PAS"/>
    <property type="match status" value="3"/>
</dbReference>
<reference evidence="5 6" key="1">
    <citation type="submission" date="2020-03" db="EMBL/GenBank/DDBJ databases">
        <title>Sequencing the genomes of 1000 actinobacteria strains.</title>
        <authorList>
            <person name="Klenk H.-P."/>
        </authorList>
    </citation>
    <scope>NUCLEOTIDE SEQUENCE [LARGE SCALE GENOMIC DNA]</scope>
    <source>
        <strain evidence="5 6">DSM 45668</strain>
    </source>
</reference>
<dbReference type="Pfam" id="PF13426">
    <property type="entry name" value="PAS_9"/>
    <property type="match status" value="2"/>
</dbReference>
<dbReference type="NCBIfam" id="TIGR00254">
    <property type="entry name" value="GGDEF"/>
    <property type="match status" value="1"/>
</dbReference>
<dbReference type="Proteomes" id="UP000754495">
    <property type="component" value="Unassembled WGS sequence"/>
</dbReference>
<organism evidence="5 6">
    <name type="scientific">Amycolatopsis viridis</name>
    <dbReference type="NCBI Taxonomy" id="185678"/>
    <lineage>
        <taxon>Bacteria</taxon>
        <taxon>Bacillati</taxon>
        <taxon>Actinomycetota</taxon>
        <taxon>Actinomycetes</taxon>
        <taxon>Pseudonocardiales</taxon>
        <taxon>Pseudonocardiaceae</taxon>
        <taxon>Amycolatopsis</taxon>
    </lineage>
</organism>
<dbReference type="PROSITE" id="PS50883">
    <property type="entry name" value="EAL"/>
    <property type="match status" value="1"/>
</dbReference>
<dbReference type="InterPro" id="IPR000700">
    <property type="entry name" value="PAS-assoc_C"/>
</dbReference>
<dbReference type="SUPFAM" id="SSF55785">
    <property type="entry name" value="PYP-like sensor domain (PAS domain)"/>
    <property type="match status" value="4"/>
</dbReference>
<dbReference type="InterPro" id="IPR052155">
    <property type="entry name" value="Biofilm_reg_signaling"/>
</dbReference>
<dbReference type="CDD" id="cd01949">
    <property type="entry name" value="GGDEF"/>
    <property type="match status" value="1"/>
</dbReference>
<dbReference type="Gene3D" id="3.30.450.20">
    <property type="entry name" value="PAS domain"/>
    <property type="match status" value="3"/>
</dbReference>
<comment type="caution">
    <text evidence="5">The sequence shown here is derived from an EMBL/GenBank/DDBJ whole genome shotgun (WGS) entry which is preliminary data.</text>
</comment>
<dbReference type="RefSeq" id="WP_167110333.1">
    <property type="nucleotide sequence ID" value="NZ_JAANOU010000001.1"/>
</dbReference>
<feature type="domain" description="GGDEF" evidence="4">
    <location>
        <begin position="520"/>
        <end position="654"/>
    </location>
</feature>
<dbReference type="SMART" id="SM00052">
    <property type="entry name" value="EAL"/>
    <property type="match status" value="1"/>
</dbReference>
<evidence type="ECO:0000259" key="3">
    <source>
        <dbReference type="PROSITE" id="PS50883"/>
    </source>
</evidence>
<dbReference type="CDD" id="cd01948">
    <property type="entry name" value="EAL"/>
    <property type="match status" value="1"/>
</dbReference>
<dbReference type="SMART" id="SM00267">
    <property type="entry name" value="GGDEF"/>
    <property type="match status" value="1"/>
</dbReference>
<dbReference type="InterPro" id="IPR000160">
    <property type="entry name" value="GGDEF_dom"/>
</dbReference>
<evidence type="ECO:0000313" key="6">
    <source>
        <dbReference type="Proteomes" id="UP000754495"/>
    </source>
</evidence>
<dbReference type="SMART" id="SM00091">
    <property type="entry name" value="PAS"/>
    <property type="match status" value="4"/>
</dbReference>
<dbReference type="SUPFAM" id="SSF55073">
    <property type="entry name" value="Nucleotide cyclase"/>
    <property type="match status" value="1"/>
</dbReference>
<protein>
    <submittedName>
        <fullName evidence="5">Diguanylate cyclase (GGDEF)-like protein/PAS domain S-box-containing protein</fullName>
    </submittedName>
</protein>
<dbReference type="Pfam" id="PF00989">
    <property type="entry name" value="PAS"/>
    <property type="match status" value="1"/>
</dbReference>
<gene>
    <name evidence="5" type="ORF">FHX46_000549</name>
</gene>
<dbReference type="InterPro" id="IPR035965">
    <property type="entry name" value="PAS-like_dom_sf"/>
</dbReference>
<dbReference type="InterPro" id="IPR043128">
    <property type="entry name" value="Rev_trsase/Diguanyl_cyclase"/>
</dbReference>
<dbReference type="InterPro" id="IPR001610">
    <property type="entry name" value="PAC"/>
</dbReference>
<dbReference type="NCBIfam" id="TIGR00229">
    <property type="entry name" value="sensory_box"/>
    <property type="match status" value="3"/>
</dbReference>
<keyword evidence="6" id="KW-1185">Reference proteome</keyword>
<dbReference type="PROSITE" id="PS50887">
    <property type="entry name" value="GGDEF"/>
    <property type="match status" value="1"/>
</dbReference>
<dbReference type="InterPro" id="IPR001633">
    <property type="entry name" value="EAL_dom"/>
</dbReference>
<dbReference type="PANTHER" id="PTHR44757">
    <property type="entry name" value="DIGUANYLATE CYCLASE DGCP"/>
    <property type="match status" value="1"/>
</dbReference>
<feature type="domain" description="PAS" evidence="1">
    <location>
        <begin position="255"/>
        <end position="300"/>
    </location>
</feature>
<dbReference type="EMBL" id="JAANOU010000001">
    <property type="protein sequence ID" value="NIH78019.1"/>
    <property type="molecule type" value="Genomic_DNA"/>
</dbReference>
<evidence type="ECO:0000259" key="4">
    <source>
        <dbReference type="PROSITE" id="PS50887"/>
    </source>
</evidence>
<dbReference type="PROSITE" id="PS50112">
    <property type="entry name" value="PAS"/>
    <property type="match status" value="2"/>
</dbReference>
<dbReference type="SUPFAM" id="SSF141868">
    <property type="entry name" value="EAL domain-like"/>
    <property type="match status" value="1"/>
</dbReference>
<sequence>MEPNATSGEGVSGLSVDQEQVIDLALSADRAVIWSYDLEGQVLAWQPGLDRLLAVPGAPESEVRARLAELVEPLLLAARTAPVWHDLELEQPYLTPAGHSRWMQLRARSHAGGMFGIVTDVTDRHEDRRELADLADRYRLLVELSPDAIVVHQYGVLTYANPAAVRFIGAQTASEMLGSPITRFVDPPSVPSILRRIAGLNEPGATSEPAEAVLTRLNGERFTVESVSVRTTWEGKPAFQVIMRDISAQRAAEAALRYQAALVQHVSDAIIATDSRGVVTSWNPAAEAIYGRPADEALGQAVGRLVGAPLDPGAVLAHGGVAQATHRAADGSALAVRVSAAEMDDGYVLVCADETARRRAERQYSTVVAALDEGVLVIGPDGRIMSANPAAQHILGLSEAQLVSTRPDSWPLYDEDGRRLDPSEYPSAQLRRGSGPQQGRVMRTKRADGRIVWLSLSCRAMNPEDMASSAFVVSFTDITERRAIGERLAHDATHDPLTGLANRTLVLQRLTAALREKGYGTTAVLFIDLDKFKVINDSLGHTVGDRVLQIVGERLRHAVRAGDVVGRLGGDEFVVIAFGVHDESGVRALTHHIRDAVTTPISVDGRRLHVDASIGIVMTGPGDQRDADELLRDADVAMYHAKTLGRGRYEFFDVELRMRMQRRLRLEQDLRDAVRHGRLWAAYQPVVDLRTDEVVAVEGLLRWTHPVHGPISPAEFIPLAEESDLINLLGSHILRETTREVARRRAGGVKVALKINLSTRQLDDPALVLAVEEALAVTGLPADALCLEITESALMRDSTVTSKTLAALREIGVCLAIDDFGTGYSSLAQLQRLTLDTLKIDRSFITGLGESGDAEVIVTSIIAMAHAVHLTVVAEGVENAQQLEILKRLGCDQAQGYYLGKPLPAGELWS</sequence>
<dbReference type="Pfam" id="PF00563">
    <property type="entry name" value="EAL"/>
    <property type="match status" value="1"/>
</dbReference>
<dbReference type="Gene3D" id="3.20.20.450">
    <property type="entry name" value="EAL domain"/>
    <property type="match status" value="1"/>
</dbReference>
<dbReference type="InterPro" id="IPR029787">
    <property type="entry name" value="Nucleotide_cyclase"/>
</dbReference>
<dbReference type="Pfam" id="PF00990">
    <property type="entry name" value="GGDEF"/>
    <property type="match status" value="1"/>
</dbReference>
<dbReference type="InterPro" id="IPR000014">
    <property type="entry name" value="PAS"/>
</dbReference>
<feature type="domain" description="EAL" evidence="3">
    <location>
        <begin position="663"/>
        <end position="910"/>
    </location>
</feature>
<dbReference type="SMART" id="SM00086">
    <property type="entry name" value="PAC"/>
    <property type="match status" value="3"/>
</dbReference>
<evidence type="ECO:0000313" key="5">
    <source>
        <dbReference type="EMBL" id="NIH78019.1"/>
    </source>
</evidence>
<dbReference type="Gene3D" id="3.30.70.270">
    <property type="match status" value="1"/>
</dbReference>
<dbReference type="InterPro" id="IPR035919">
    <property type="entry name" value="EAL_sf"/>
</dbReference>
<dbReference type="InterPro" id="IPR013767">
    <property type="entry name" value="PAS_fold"/>
</dbReference>
<feature type="domain" description="PAC" evidence="2">
    <location>
        <begin position="435"/>
        <end position="490"/>
    </location>
</feature>